<feature type="compositionally biased region" description="Low complexity" evidence="5">
    <location>
        <begin position="606"/>
        <end position="634"/>
    </location>
</feature>
<dbReference type="InterPro" id="IPR050776">
    <property type="entry name" value="Ank_Repeat/CDKN_Inhibitor"/>
</dbReference>
<dbReference type="GeneID" id="5894831"/>
<dbReference type="PROSITE" id="PS50088">
    <property type="entry name" value="ANK_REPEAT"/>
    <property type="match status" value="1"/>
</dbReference>
<dbReference type="KEGG" id="mbr:MONBRDRAFT_29031"/>
<evidence type="ECO:0000256" key="1">
    <source>
        <dbReference type="ARBA" id="ARBA00022737"/>
    </source>
</evidence>
<dbReference type="GO" id="GO:0045944">
    <property type="term" value="P:positive regulation of transcription by RNA polymerase II"/>
    <property type="evidence" value="ECO:0000318"/>
    <property type="project" value="GO_Central"/>
</dbReference>
<dbReference type="Gene3D" id="2.30.30.140">
    <property type="match status" value="1"/>
</dbReference>
<dbReference type="AlphaFoldDB" id="A9V9W9"/>
<feature type="compositionally biased region" description="Low complexity" evidence="5">
    <location>
        <begin position="235"/>
        <end position="269"/>
    </location>
</feature>
<dbReference type="STRING" id="81824.A9V9W9"/>
<dbReference type="InterPro" id="IPR002110">
    <property type="entry name" value="Ankyrin_rpt"/>
</dbReference>
<feature type="compositionally biased region" description="Polar residues" evidence="5">
    <location>
        <begin position="715"/>
        <end position="724"/>
    </location>
</feature>
<dbReference type="EMBL" id="CH991572">
    <property type="protein sequence ID" value="EDQ85560.1"/>
    <property type="molecule type" value="Genomic_DNA"/>
</dbReference>
<gene>
    <name evidence="6" type="ORF">MONBRDRAFT_29031</name>
</gene>
<dbReference type="GO" id="GO:0005634">
    <property type="term" value="C:nucleus"/>
    <property type="evidence" value="ECO:0000318"/>
    <property type="project" value="GO_Central"/>
</dbReference>
<evidence type="ECO:0000256" key="2">
    <source>
        <dbReference type="ARBA" id="ARBA00023043"/>
    </source>
</evidence>
<dbReference type="Gene3D" id="1.25.40.20">
    <property type="entry name" value="Ankyrin repeat-containing domain"/>
    <property type="match status" value="1"/>
</dbReference>
<evidence type="ECO:0000313" key="6">
    <source>
        <dbReference type="EMBL" id="EDQ85560.1"/>
    </source>
</evidence>
<dbReference type="Pfam" id="PF12796">
    <property type="entry name" value="Ank_2"/>
    <property type="match status" value="1"/>
</dbReference>
<name>A9V9W9_MONBE</name>
<feature type="compositionally biased region" description="Polar residues" evidence="5">
    <location>
        <begin position="315"/>
        <end position="341"/>
    </location>
</feature>
<evidence type="ECO:0000256" key="5">
    <source>
        <dbReference type="SAM" id="MobiDB-lite"/>
    </source>
</evidence>
<dbReference type="eggNOG" id="KOG4412">
    <property type="taxonomic scope" value="Eukaryota"/>
</dbReference>
<dbReference type="PANTHER" id="PTHR24201:SF16">
    <property type="entry name" value="ANKYRIN-1-LIKE-RELATED"/>
    <property type="match status" value="1"/>
</dbReference>
<feature type="repeat" description="ANK" evidence="3">
    <location>
        <begin position="78"/>
        <end position="110"/>
    </location>
</feature>
<dbReference type="SUPFAM" id="SSF48403">
    <property type="entry name" value="Ankyrin repeat"/>
    <property type="match status" value="1"/>
</dbReference>
<dbReference type="SMART" id="SM00248">
    <property type="entry name" value="ANK"/>
    <property type="match status" value="2"/>
</dbReference>
<feature type="coiled-coil region" evidence="4">
    <location>
        <begin position="568"/>
        <end position="595"/>
    </location>
</feature>
<sequence length="724" mass="76597">MVNERAQKTLMKHVRSGDFVAIWQLMHEIDGSDVNLQLADGSDPLGWTPAGWAAKFGRNGTIEVMLHYGLDVNAFGNNTDRLLHIAARTNRVLVVQQLLQHGARRDLTNKAGQTFDSVAGPEVQEWLAKAQHGLEHADSHDYALQEQVLCQHDSSWWSAWVTQIDVDQPKVDDLFADPPTPRRYRIHFAGFGSKHEEWAAPVNLAKVTLGNMKSLPLGRVLLPTGQVESDGLGLATPPVSTPTTTATTTDTTTSTTSPANANAATTSDAGPGPSLQKSAVVMTPRNSDTPAVAPGLSQPTDGTSNAEPPAKRARQASNAQGTSEATGTHTQVTPSQVSSSPRKQEFQVVHGIQAPVSGVPYSERGISSQLGFFSSRTVLNDAPLPAVSKLLQHDVQNVVNRGLNSEPAGAEEDVPQSMFSRLAAGPTAAAEANLNLPGIDDRSAALLLRFVDTLVRRQAHAHPDIASNPAHPDSAEVQRATEVAHLRSELALLHSEVEDLTTYCQQLEQRHARWIKTLAGKDETIAALRLETRVLKDEQAASGITTAREYAGTIRRLRTQLALTTVRLGETLTAKSQLQEELDELKLRYAKYNLVQAGLLRTLDGTPSTSSAPTAAPTTVPPSTASNSNPPTTSGEASSLASTSTIAVADATATTPIAPSNPASATEPTGTVALSSPSATQGTTKPEPTAGTTPSAHAQAGGDESTAADLGMEVDTTTTADLPA</sequence>
<keyword evidence="4" id="KW-0175">Coiled coil</keyword>
<organism evidence="6 7">
    <name type="scientific">Monosiga brevicollis</name>
    <name type="common">Choanoflagellate</name>
    <dbReference type="NCBI Taxonomy" id="81824"/>
    <lineage>
        <taxon>Eukaryota</taxon>
        <taxon>Choanoflagellata</taxon>
        <taxon>Craspedida</taxon>
        <taxon>Salpingoecidae</taxon>
        <taxon>Monosiga</taxon>
    </lineage>
</organism>
<keyword evidence="2 3" id="KW-0040">ANK repeat</keyword>
<proteinExistence type="predicted"/>
<keyword evidence="1" id="KW-0677">Repeat</keyword>
<dbReference type="PANTHER" id="PTHR24201">
    <property type="entry name" value="ANK_REP_REGION DOMAIN-CONTAINING PROTEIN"/>
    <property type="match status" value="1"/>
</dbReference>
<evidence type="ECO:0000256" key="4">
    <source>
        <dbReference type="SAM" id="Coils"/>
    </source>
</evidence>
<dbReference type="Proteomes" id="UP000001357">
    <property type="component" value="Unassembled WGS sequence"/>
</dbReference>
<dbReference type="InterPro" id="IPR036770">
    <property type="entry name" value="Ankyrin_rpt-contain_sf"/>
</dbReference>
<dbReference type="GO" id="GO:0000976">
    <property type="term" value="F:transcription cis-regulatory region binding"/>
    <property type="evidence" value="ECO:0000318"/>
    <property type="project" value="GO_Central"/>
</dbReference>
<evidence type="ECO:0000313" key="7">
    <source>
        <dbReference type="Proteomes" id="UP000001357"/>
    </source>
</evidence>
<keyword evidence="7" id="KW-1185">Reference proteome</keyword>
<protein>
    <submittedName>
        <fullName evidence="6">Uncharacterized protein</fullName>
    </submittedName>
</protein>
<dbReference type="RefSeq" id="XP_001749509.1">
    <property type="nucleotide sequence ID" value="XM_001749457.1"/>
</dbReference>
<accession>A9V9W9</accession>
<dbReference type="InParanoid" id="A9V9W9"/>
<feature type="compositionally biased region" description="Polar residues" evidence="5">
    <location>
        <begin position="297"/>
        <end position="306"/>
    </location>
</feature>
<feature type="compositionally biased region" description="Polar residues" evidence="5">
    <location>
        <begin position="635"/>
        <end position="696"/>
    </location>
</feature>
<feature type="region of interest" description="Disordered" evidence="5">
    <location>
        <begin position="229"/>
        <end position="345"/>
    </location>
</feature>
<reference evidence="6 7" key="1">
    <citation type="journal article" date="2008" name="Nature">
        <title>The genome of the choanoflagellate Monosiga brevicollis and the origin of metazoans.</title>
        <authorList>
            <consortium name="JGI Sequencing"/>
            <person name="King N."/>
            <person name="Westbrook M.J."/>
            <person name="Young S.L."/>
            <person name="Kuo A."/>
            <person name="Abedin M."/>
            <person name="Chapman J."/>
            <person name="Fairclough S."/>
            <person name="Hellsten U."/>
            <person name="Isogai Y."/>
            <person name="Letunic I."/>
            <person name="Marr M."/>
            <person name="Pincus D."/>
            <person name="Putnam N."/>
            <person name="Rokas A."/>
            <person name="Wright K.J."/>
            <person name="Zuzow R."/>
            <person name="Dirks W."/>
            <person name="Good M."/>
            <person name="Goodstein D."/>
            <person name="Lemons D."/>
            <person name="Li W."/>
            <person name="Lyons J.B."/>
            <person name="Morris A."/>
            <person name="Nichols S."/>
            <person name="Richter D.J."/>
            <person name="Salamov A."/>
            <person name="Bork P."/>
            <person name="Lim W.A."/>
            <person name="Manning G."/>
            <person name="Miller W.T."/>
            <person name="McGinnis W."/>
            <person name="Shapiro H."/>
            <person name="Tjian R."/>
            <person name="Grigoriev I.V."/>
            <person name="Rokhsar D."/>
        </authorList>
    </citation>
    <scope>NUCLEOTIDE SEQUENCE [LARGE SCALE GENOMIC DNA]</scope>
    <source>
        <strain evidence="7">MX1 / ATCC 50154</strain>
    </source>
</reference>
<feature type="region of interest" description="Disordered" evidence="5">
    <location>
        <begin position="604"/>
        <end position="724"/>
    </location>
</feature>
<evidence type="ECO:0000256" key="3">
    <source>
        <dbReference type="PROSITE-ProRule" id="PRU00023"/>
    </source>
</evidence>